<evidence type="ECO:0000256" key="9">
    <source>
        <dbReference type="SAM" id="SignalP"/>
    </source>
</evidence>
<keyword evidence="5 8" id="KW-0811">Translocation</keyword>
<evidence type="ECO:0000313" key="11">
    <source>
        <dbReference type="Proteomes" id="UP001476798"/>
    </source>
</evidence>
<proteinExistence type="inferred from homology"/>
<evidence type="ECO:0000256" key="5">
    <source>
        <dbReference type="ARBA" id="ARBA00023010"/>
    </source>
</evidence>
<dbReference type="Gene3D" id="1.20.190.50">
    <property type="match status" value="2"/>
</dbReference>
<keyword evidence="2 8" id="KW-0813">Transport</keyword>
<evidence type="ECO:0000256" key="1">
    <source>
        <dbReference type="ARBA" id="ARBA00009510"/>
    </source>
</evidence>
<dbReference type="PANTHER" id="PTHR13003">
    <property type="entry name" value="NUP107-RELATED"/>
    <property type="match status" value="1"/>
</dbReference>
<reference evidence="10 11" key="1">
    <citation type="submission" date="2021-06" db="EMBL/GenBank/DDBJ databases">
        <authorList>
            <person name="Palmer J.M."/>
        </authorList>
    </citation>
    <scope>NUCLEOTIDE SEQUENCE [LARGE SCALE GENOMIC DNA]</scope>
    <source>
        <strain evidence="10 11">GA_2019</strain>
        <tissue evidence="10">Muscle</tissue>
    </source>
</reference>
<keyword evidence="3" id="KW-0509">mRNA transport</keyword>
<comment type="caution">
    <text evidence="10">The sequence shown here is derived from an EMBL/GenBank/DDBJ whole genome shotgun (WGS) entry which is preliminary data.</text>
</comment>
<keyword evidence="11" id="KW-1185">Reference proteome</keyword>
<evidence type="ECO:0000256" key="6">
    <source>
        <dbReference type="ARBA" id="ARBA00023132"/>
    </source>
</evidence>
<feature type="signal peptide" evidence="9">
    <location>
        <begin position="1"/>
        <end position="37"/>
    </location>
</feature>
<feature type="chain" id="PRO_5045177751" description="Nuclear pore complex protein" evidence="9">
    <location>
        <begin position="38"/>
        <end position="278"/>
    </location>
</feature>
<comment type="subcellular location">
    <subcellularLocation>
        <location evidence="8">Nucleus</location>
        <location evidence="8">Nuclear pore complex</location>
    </subcellularLocation>
    <subcellularLocation>
        <location evidence="8">Nucleus membrane</location>
    </subcellularLocation>
</comment>
<evidence type="ECO:0000313" key="10">
    <source>
        <dbReference type="EMBL" id="MEQ2164650.1"/>
    </source>
</evidence>
<keyword evidence="8" id="KW-0472">Membrane</keyword>
<evidence type="ECO:0000256" key="4">
    <source>
        <dbReference type="ARBA" id="ARBA00022927"/>
    </source>
</evidence>
<comment type="function">
    <text evidence="8">Functions as a component of the nuclear pore complex (NPC).</text>
</comment>
<dbReference type="EMBL" id="JAHRIO010020472">
    <property type="protein sequence ID" value="MEQ2164650.1"/>
    <property type="molecule type" value="Genomic_DNA"/>
</dbReference>
<protein>
    <recommendedName>
        <fullName evidence="8">Nuclear pore complex protein</fullName>
    </recommendedName>
</protein>
<dbReference type="Pfam" id="PF04121">
    <property type="entry name" value="Nup84_Nup100"/>
    <property type="match status" value="2"/>
</dbReference>
<organism evidence="10 11">
    <name type="scientific">Goodea atripinnis</name>
    <dbReference type="NCBI Taxonomy" id="208336"/>
    <lineage>
        <taxon>Eukaryota</taxon>
        <taxon>Metazoa</taxon>
        <taxon>Chordata</taxon>
        <taxon>Craniata</taxon>
        <taxon>Vertebrata</taxon>
        <taxon>Euteleostomi</taxon>
        <taxon>Actinopterygii</taxon>
        <taxon>Neopterygii</taxon>
        <taxon>Teleostei</taxon>
        <taxon>Neoteleostei</taxon>
        <taxon>Acanthomorphata</taxon>
        <taxon>Ovalentaria</taxon>
        <taxon>Atherinomorphae</taxon>
        <taxon>Cyprinodontiformes</taxon>
        <taxon>Goodeidae</taxon>
        <taxon>Goodea</taxon>
    </lineage>
</organism>
<dbReference type="InterPro" id="IPR007252">
    <property type="entry name" value="Nup84/Nup107"/>
</dbReference>
<keyword evidence="9" id="KW-0732">Signal</keyword>
<keyword evidence="7 8" id="KW-0539">Nucleus</keyword>
<gene>
    <name evidence="10" type="ORF">GOODEAATRI_008861</name>
</gene>
<comment type="similarity">
    <text evidence="1 8">Belongs to the nucleoporin Nup84/Nup107 family.</text>
</comment>
<evidence type="ECO:0000256" key="8">
    <source>
        <dbReference type="RuleBase" id="RU365072"/>
    </source>
</evidence>
<keyword evidence="4" id="KW-0653">Protein transport</keyword>
<evidence type="ECO:0000256" key="3">
    <source>
        <dbReference type="ARBA" id="ARBA00022816"/>
    </source>
</evidence>
<dbReference type="PANTHER" id="PTHR13003:SF2">
    <property type="entry name" value="NUCLEAR PORE COMPLEX PROTEIN NUP107"/>
    <property type="match status" value="1"/>
</dbReference>
<accession>A0ABV0MZU1</accession>
<evidence type="ECO:0000256" key="2">
    <source>
        <dbReference type="ARBA" id="ARBA00022448"/>
    </source>
</evidence>
<dbReference type="Proteomes" id="UP001476798">
    <property type="component" value="Unassembled WGS sequence"/>
</dbReference>
<sequence length="278" mass="31581">MDEFSDWLTASKPLPFHLLRFMTHLVLFFRSLGLALKEEVCVDVLKAYISLLIRDQQTNIVASYVGQLPAELATTQYAAFLETVSQPELRPRCLQLATEAGLDVSAITRLVVETVRRRDDADFTHHSQTLETGTTKKHDAAKAVFSKVPEDSMREIYSQWTGVGQTTPLPAEDENAIREHLCIRAYLESEPDEERSHQMAALRSLCLPRLTFLLLSVLQSSSRHQEALRLADIISSDQHKLYQVFSKEELKRFLQKLRESSLALLDQGLDPLGYELQP</sequence>
<keyword evidence="6 8" id="KW-0906">Nuclear pore complex</keyword>
<name>A0ABV0MZU1_9TELE</name>
<evidence type="ECO:0000256" key="7">
    <source>
        <dbReference type="ARBA" id="ARBA00023242"/>
    </source>
</evidence>
<comment type="subunit">
    <text evidence="8">Part of the nuclear pore complex (NPC).</text>
</comment>